<organism evidence="1 2">
    <name type="scientific">Exiguobacterium oxidotolerans</name>
    <dbReference type="NCBI Taxonomy" id="223958"/>
    <lineage>
        <taxon>Bacteria</taxon>
        <taxon>Bacillati</taxon>
        <taxon>Bacillota</taxon>
        <taxon>Bacilli</taxon>
        <taxon>Bacillales</taxon>
        <taxon>Bacillales Family XII. Incertae Sedis</taxon>
        <taxon>Exiguobacterium</taxon>
    </lineage>
</organism>
<dbReference type="Pfam" id="PF10903">
    <property type="entry name" value="DUF2691"/>
    <property type="match status" value="1"/>
</dbReference>
<dbReference type="Proteomes" id="UP000439752">
    <property type="component" value="Unassembled WGS sequence"/>
</dbReference>
<dbReference type="RefSeq" id="WP_159172995.1">
    <property type="nucleotide sequence ID" value="NZ_LR732311.1"/>
</dbReference>
<protein>
    <recommendedName>
        <fullName evidence="3">Prophage protein</fullName>
    </recommendedName>
</protein>
<evidence type="ECO:0008006" key="3">
    <source>
        <dbReference type="Google" id="ProtNLM"/>
    </source>
</evidence>
<sequence>MSLRGVSFEIPNEPARVLIDIFSAIEMKAYDWFLRNFDFPIQTMDGEWYDSLEEFTVDQNVTGRELAKWLRGPSNYLIFAELFAFESGQTEEVGTTYAWFQESNCQIAILIYDCSYVDIYCKEQHVSEAFYENAVKRGYTRIEWVTDDNDPHTRLSVWSE</sequence>
<keyword evidence="2" id="KW-1185">Reference proteome</keyword>
<dbReference type="InterPro" id="IPR020216">
    <property type="entry name" value="Uncharacterised_YncE"/>
</dbReference>
<proteinExistence type="predicted"/>
<dbReference type="EMBL" id="CABWKQ010000011">
    <property type="protein sequence ID" value="VWX34568.1"/>
    <property type="molecule type" value="Genomic_DNA"/>
</dbReference>
<reference evidence="1 2" key="1">
    <citation type="submission" date="2019-10" db="EMBL/GenBank/DDBJ databases">
        <authorList>
            <person name="Karimi E."/>
        </authorList>
    </citation>
    <scope>NUCLEOTIDE SEQUENCE [LARGE SCALE GENOMIC DNA]</scope>
    <source>
        <strain evidence="1">Exiguobacterium sp. 9Y</strain>
    </source>
</reference>
<evidence type="ECO:0000313" key="2">
    <source>
        <dbReference type="Proteomes" id="UP000439752"/>
    </source>
</evidence>
<gene>
    <name evidence="1" type="ORF">EXIGUO9Y_190046</name>
</gene>
<evidence type="ECO:0000313" key="1">
    <source>
        <dbReference type="EMBL" id="VWX34568.1"/>
    </source>
</evidence>
<name>A0A653I6Z9_9BACL</name>
<dbReference type="AlphaFoldDB" id="A0A653I6Z9"/>
<accession>A0A653I6Z9</accession>